<keyword evidence="3" id="KW-1185">Reference proteome</keyword>
<comment type="caution">
    <text evidence="1">The sequence shown here is derived from an EMBL/GenBank/DDBJ whole genome shotgun (WGS) entry which is preliminary data.</text>
</comment>
<sequence>MAQARTLLISLYEHVNEVAQSMAEAEDLIRHTPRHSSPHRHHRLRVAAMRKDIYEAQRLIKKLHQRFPAIRDTAWPPTGRDENGSS</sequence>
<evidence type="ECO:0000313" key="4">
    <source>
        <dbReference type="Proteomes" id="UP000295685"/>
    </source>
</evidence>
<dbReference type="OrthoDB" id="4764105at2"/>
<evidence type="ECO:0000313" key="3">
    <source>
        <dbReference type="Proteomes" id="UP000294844"/>
    </source>
</evidence>
<dbReference type="EMBL" id="PECK01000008">
    <property type="protein sequence ID" value="TDZ92063.1"/>
    <property type="molecule type" value="Genomic_DNA"/>
</dbReference>
<organism evidence="1 4">
    <name type="scientific">Mycobacteroides salmoniphilum</name>
    <dbReference type="NCBI Taxonomy" id="404941"/>
    <lineage>
        <taxon>Bacteria</taxon>
        <taxon>Bacillati</taxon>
        <taxon>Actinomycetota</taxon>
        <taxon>Actinomycetes</taxon>
        <taxon>Mycobacteriales</taxon>
        <taxon>Mycobacteriaceae</taxon>
        <taxon>Mycobacteroides</taxon>
    </lineage>
</organism>
<dbReference type="EMBL" id="PECM01000005">
    <property type="protein sequence ID" value="TEA07294.1"/>
    <property type="molecule type" value="Genomic_DNA"/>
</dbReference>
<dbReference type="Proteomes" id="UP000295685">
    <property type="component" value="Unassembled WGS sequence"/>
</dbReference>
<gene>
    <name evidence="2" type="ORF">CCUG60883_01327</name>
    <name evidence="1" type="ORF">CCUG60885_04177</name>
</gene>
<evidence type="ECO:0000313" key="1">
    <source>
        <dbReference type="EMBL" id="TDZ92063.1"/>
    </source>
</evidence>
<dbReference type="AlphaFoldDB" id="A0A4R8SBV5"/>
<protein>
    <submittedName>
        <fullName evidence="1">Uncharacterized protein</fullName>
    </submittedName>
</protein>
<evidence type="ECO:0000313" key="2">
    <source>
        <dbReference type="EMBL" id="TEA07294.1"/>
    </source>
</evidence>
<reference evidence="3 4" key="1">
    <citation type="journal article" date="2019" name="Sci. Rep.">
        <title>Extended insight into the Mycobacterium chelonae-abscessus complex through whole genome sequencing of Mycobacterium salmoniphilum outbreak and Mycobacterium salmoniphilum-like strains.</title>
        <authorList>
            <person name="Behra P.R.K."/>
            <person name="Das S."/>
            <person name="Pettersson B.M.F."/>
            <person name="Shirreff L."/>
            <person name="DuCote T."/>
            <person name="Jacobsson K.G."/>
            <person name="Ennis D.G."/>
            <person name="Kirsebom L.A."/>
        </authorList>
    </citation>
    <scope>NUCLEOTIDE SEQUENCE [LARGE SCALE GENOMIC DNA]</scope>
    <source>
        <strain evidence="2 3">CCUG 60883</strain>
        <strain evidence="1 4">CCUG 60885</strain>
    </source>
</reference>
<dbReference type="Proteomes" id="UP000294844">
    <property type="component" value="Unassembled WGS sequence"/>
</dbReference>
<name>A0A4R8SBV5_9MYCO</name>
<proteinExistence type="predicted"/>
<accession>A0A4R8SBV5</accession>